<evidence type="ECO:0000256" key="3">
    <source>
        <dbReference type="ARBA" id="ARBA00023015"/>
    </source>
</evidence>
<dbReference type="SUPFAM" id="SSF46894">
    <property type="entry name" value="C-terminal effector domain of the bipartite response regulators"/>
    <property type="match status" value="1"/>
</dbReference>
<evidence type="ECO:0000256" key="5">
    <source>
        <dbReference type="ARBA" id="ARBA00023163"/>
    </source>
</evidence>
<dbReference type="InterPro" id="IPR005158">
    <property type="entry name" value="BTAD"/>
</dbReference>
<keyword evidence="3" id="KW-0805">Transcription regulation</keyword>
<dbReference type="Gene3D" id="1.10.10.10">
    <property type="entry name" value="Winged helix-like DNA-binding domain superfamily/Winged helix DNA-binding domain"/>
    <property type="match status" value="1"/>
</dbReference>
<evidence type="ECO:0000313" key="9">
    <source>
        <dbReference type="Proteomes" id="UP001500016"/>
    </source>
</evidence>
<dbReference type="Proteomes" id="UP001500016">
    <property type="component" value="Unassembled WGS sequence"/>
</dbReference>
<dbReference type="PANTHER" id="PTHR35807:SF1">
    <property type="entry name" value="TRANSCRIPTIONAL REGULATOR REDD"/>
    <property type="match status" value="1"/>
</dbReference>
<dbReference type="InterPro" id="IPR001867">
    <property type="entry name" value="OmpR/PhoB-type_DNA-bd"/>
</dbReference>
<dbReference type="EMBL" id="BAAAPE010000007">
    <property type="protein sequence ID" value="GAA2073162.1"/>
    <property type="molecule type" value="Genomic_DNA"/>
</dbReference>
<sequence>MLFTILGPLGIGGTDETGSPTRRALLTALLLRSQETVGTAELAELLWDEPPASATANIRSHLTGVRRSLDAAVPGLSSRLRTYRGGRGGYSLCVGAGELDLHVFARAARHGRTLLLRGEPDGAVTVLEEALDLWRAPFGRDLPRTRWFSAHVAGVNDARFDAYQNLFAARVLADRTELLAYRIERAVAEAPYRQRLWELLAAVHCVRGDAPSALSAIGRCRRLFAEDLGLGLPPRVEAMQRAALDWDGAEARRLVAAQEPSLS</sequence>
<dbReference type="Pfam" id="PF00486">
    <property type="entry name" value="Trans_reg_C"/>
    <property type="match status" value="1"/>
</dbReference>
<keyword evidence="9" id="KW-1185">Reference proteome</keyword>
<evidence type="ECO:0000259" key="7">
    <source>
        <dbReference type="PROSITE" id="PS51755"/>
    </source>
</evidence>
<dbReference type="PANTHER" id="PTHR35807">
    <property type="entry name" value="TRANSCRIPTIONAL REGULATOR REDD-RELATED"/>
    <property type="match status" value="1"/>
</dbReference>
<dbReference type="Gene3D" id="1.25.40.10">
    <property type="entry name" value="Tetratricopeptide repeat domain"/>
    <property type="match status" value="1"/>
</dbReference>
<keyword evidence="4 6" id="KW-0238">DNA-binding</keyword>
<comment type="similarity">
    <text evidence="1">Belongs to the AfsR/DnrI/RedD regulatory family.</text>
</comment>
<dbReference type="InterPro" id="IPR036388">
    <property type="entry name" value="WH-like_DNA-bd_sf"/>
</dbReference>
<evidence type="ECO:0000256" key="1">
    <source>
        <dbReference type="ARBA" id="ARBA00005820"/>
    </source>
</evidence>
<organism evidence="8 9">
    <name type="scientific">Streptomyces albiaxialis</name>
    <dbReference type="NCBI Taxonomy" id="329523"/>
    <lineage>
        <taxon>Bacteria</taxon>
        <taxon>Bacillati</taxon>
        <taxon>Actinomycetota</taxon>
        <taxon>Actinomycetes</taxon>
        <taxon>Kitasatosporales</taxon>
        <taxon>Streptomycetaceae</taxon>
        <taxon>Streptomyces</taxon>
    </lineage>
</organism>
<dbReference type="Pfam" id="PF03704">
    <property type="entry name" value="BTAD"/>
    <property type="match status" value="1"/>
</dbReference>
<feature type="domain" description="OmpR/PhoB-type" evidence="7">
    <location>
        <begin position="1"/>
        <end position="94"/>
    </location>
</feature>
<dbReference type="RefSeq" id="WP_344527424.1">
    <property type="nucleotide sequence ID" value="NZ_BAAAPE010000007.1"/>
</dbReference>
<feature type="DNA-binding region" description="OmpR/PhoB-type" evidence="6">
    <location>
        <begin position="1"/>
        <end position="94"/>
    </location>
</feature>
<accession>A0ABN2VUS7</accession>
<comment type="caution">
    <text evidence="8">The sequence shown here is derived from an EMBL/GenBank/DDBJ whole genome shotgun (WGS) entry which is preliminary data.</text>
</comment>
<evidence type="ECO:0000256" key="6">
    <source>
        <dbReference type="PROSITE-ProRule" id="PRU01091"/>
    </source>
</evidence>
<dbReference type="SUPFAM" id="SSF48452">
    <property type="entry name" value="TPR-like"/>
    <property type="match status" value="1"/>
</dbReference>
<reference evidence="8 9" key="1">
    <citation type="journal article" date="2019" name="Int. J. Syst. Evol. Microbiol.">
        <title>The Global Catalogue of Microorganisms (GCM) 10K type strain sequencing project: providing services to taxonomists for standard genome sequencing and annotation.</title>
        <authorList>
            <consortium name="The Broad Institute Genomics Platform"/>
            <consortium name="The Broad Institute Genome Sequencing Center for Infectious Disease"/>
            <person name="Wu L."/>
            <person name="Ma J."/>
        </authorList>
    </citation>
    <scope>NUCLEOTIDE SEQUENCE [LARGE SCALE GENOMIC DNA]</scope>
    <source>
        <strain evidence="8 9">JCM 15478</strain>
    </source>
</reference>
<name>A0ABN2VUS7_9ACTN</name>
<dbReference type="InterPro" id="IPR051677">
    <property type="entry name" value="AfsR-DnrI-RedD_regulator"/>
</dbReference>
<dbReference type="SMART" id="SM01043">
    <property type="entry name" value="BTAD"/>
    <property type="match status" value="1"/>
</dbReference>
<dbReference type="InterPro" id="IPR011990">
    <property type="entry name" value="TPR-like_helical_dom_sf"/>
</dbReference>
<proteinExistence type="inferred from homology"/>
<protein>
    <recommendedName>
        <fullName evidence="7">OmpR/PhoB-type domain-containing protein</fullName>
    </recommendedName>
</protein>
<keyword evidence="5" id="KW-0804">Transcription</keyword>
<dbReference type="InterPro" id="IPR016032">
    <property type="entry name" value="Sig_transdc_resp-reg_C-effctor"/>
</dbReference>
<dbReference type="PROSITE" id="PS51755">
    <property type="entry name" value="OMPR_PHOB"/>
    <property type="match status" value="1"/>
</dbReference>
<evidence type="ECO:0000313" key="8">
    <source>
        <dbReference type="EMBL" id="GAA2073162.1"/>
    </source>
</evidence>
<gene>
    <name evidence="8" type="ORF">GCM10009801_26270</name>
</gene>
<evidence type="ECO:0000256" key="4">
    <source>
        <dbReference type="ARBA" id="ARBA00023125"/>
    </source>
</evidence>
<evidence type="ECO:0000256" key="2">
    <source>
        <dbReference type="ARBA" id="ARBA00023012"/>
    </source>
</evidence>
<keyword evidence="2" id="KW-0902">Two-component regulatory system</keyword>
<dbReference type="SMART" id="SM00862">
    <property type="entry name" value="Trans_reg_C"/>
    <property type="match status" value="1"/>
</dbReference>